<dbReference type="Gene3D" id="1.10.10.10">
    <property type="entry name" value="Winged helix-like DNA-binding domain superfamily/Winged helix DNA-binding domain"/>
    <property type="match status" value="1"/>
</dbReference>
<dbReference type="Proteomes" id="UP000237968">
    <property type="component" value="Unassembled WGS sequence"/>
</dbReference>
<dbReference type="RefSeq" id="WP_146155690.1">
    <property type="nucleotide sequence ID" value="NZ_PVNK01000137.1"/>
</dbReference>
<dbReference type="InterPro" id="IPR036388">
    <property type="entry name" value="WH-like_DNA-bd_sf"/>
</dbReference>
<evidence type="ECO:0000313" key="2">
    <source>
        <dbReference type="Proteomes" id="UP000237968"/>
    </source>
</evidence>
<evidence type="ECO:0000313" key="1">
    <source>
        <dbReference type="EMBL" id="PRQ00611.1"/>
    </source>
</evidence>
<dbReference type="InterPro" id="IPR036390">
    <property type="entry name" value="WH_DNA-bd_sf"/>
</dbReference>
<organism evidence="1 2">
    <name type="scientific">Enhygromyxa salina</name>
    <dbReference type="NCBI Taxonomy" id="215803"/>
    <lineage>
        <taxon>Bacteria</taxon>
        <taxon>Pseudomonadati</taxon>
        <taxon>Myxococcota</taxon>
        <taxon>Polyangia</taxon>
        <taxon>Nannocystales</taxon>
        <taxon>Nannocystaceae</taxon>
        <taxon>Enhygromyxa</taxon>
    </lineage>
</organism>
<protein>
    <submittedName>
        <fullName evidence="1">Uncharacterized protein</fullName>
    </submittedName>
</protein>
<proteinExistence type="predicted"/>
<comment type="caution">
    <text evidence="1">The sequence shown here is derived from an EMBL/GenBank/DDBJ whole genome shotgun (WGS) entry which is preliminary data.</text>
</comment>
<name>A0A2S9Y6I3_9BACT</name>
<accession>A0A2S9Y6I3</accession>
<reference evidence="1 2" key="1">
    <citation type="submission" date="2018-03" db="EMBL/GenBank/DDBJ databases">
        <title>Draft Genome Sequences of the Obligatory Marine Myxobacteria Enhygromyxa salina SWB005.</title>
        <authorList>
            <person name="Poehlein A."/>
            <person name="Moghaddam J.A."/>
            <person name="Harms H."/>
            <person name="Alanjari M."/>
            <person name="Koenig G.M."/>
            <person name="Daniel R."/>
            <person name="Schaeberle T.F."/>
        </authorList>
    </citation>
    <scope>NUCLEOTIDE SEQUENCE [LARGE SCALE GENOMIC DNA]</scope>
    <source>
        <strain evidence="1 2">SWB005</strain>
    </source>
</reference>
<dbReference type="EMBL" id="PVNK01000137">
    <property type="protein sequence ID" value="PRQ00611.1"/>
    <property type="molecule type" value="Genomic_DNA"/>
</dbReference>
<gene>
    <name evidence="1" type="ORF">ENSA5_27920</name>
</gene>
<sequence>MPISELLALLEGGRTGRLLGTLTLGECRDGTADEQSIKLHNKAKQRAAYDARILDALREADEPLSPTEVRELVGGSPDQARTALQRLAAAKKITRTWKSRGHGYRLR</sequence>
<keyword evidence="2" id="KW-1185">Reference proteome</keyword>
<dbReference type="OrthoDB" id="9898441at2"/>
<dbReference type="SUPFAM" id="SSF46785">
    <property type="entry name" value="Winged helix' DNA-binding domain"/>
    <property type="match status" value="1"/>
</dbReference>
<dbReference type="AlphaFoldDB" id="A0A2S9Y6I3"/>